<evidence type="ECO:0000313" key="3">
    <source>
        <dbReference type="EMBL" id="RSH83935.1"/>
    </source>
</evidence>
<dbReference type="AlphaFoldDB" id="A0A427XYZ4"/>
<evidence type="ECO:0000256" key="2">
    <source>
        <dbReference type="SAM" id="SignalP"/>
    </source>
</evidence>
<feature type="signal peptide" evidence="2">
    <location>
        <begin position="1"/>
        <end position="20"/>
    </location>
</feature>
<dbReference type="PANTHER" id="PTHR21325:SF31">
    <property type="entry name" value="GH22081P-RELATED"/>
    <property type="match status" value="1"/>
</dbReference>
<dbReference type="InterPro" id="IPR001087">
    <property type="entry name" value="GDSL"/>
</dbReference>
<proteinExistence type="predicted"/>
<feature type="compositionally biased region" description="Basic and acidic residues" evidence="1">
    <location>
        <begin position="53"/>
        <end position="62"/>
    </location>
</feature>
<dbReference type="GO" id="GO:0004620">
    <property type="term" value="F:phospholipase activity"/>
    <property type="evidence" value="ECO:0007669"/>
    <property type="project" value="InterPro"/>
</dbReference>
<feature type="region of interest" description="Disordered" evidence="1">
    <location>
        <begin position="26"/>
        <end position="62"/>
    </location>
</feature>
<dbReference type="InterPro" id="IPR036514">
    <property type="entry name" value="SGNH_hydro_sf"/>
</dbReference>
<dbReference type="EMBL" id="RSCD01000022">
    <property type="protein sequence ID" value="RSH83935.1"/>
    <property type="molecule type" value="Genomic_DNA"/>
</dbReference>
<sequence length="429" mass="46458">MTPLFSQIPSLILTLLGVLPTPPSVPTSPSFPGTFLPFPQLEQCPDLTPRSTPPRDARDVRPDDIRVVAALGDSITAGFLARTGRDEPSGEHTVIVVDPEDGEVQEGESAGAQQFLPHFPWSLPTYNEYRGLSYPIGRDPLALTIPNILSHYVPSLSGGSVGKHPLVSCFSGLGVHIGCEHPEGDGTNAAISGSIAAGLVGQVRDYLVPTLQALQVKDDDWKFINLGIGANDICAFCLAPNVTWSMTGTPKQFARDIKSAVDELRASIPNVIVNIVGLFRVSSIYKLTLKDPYCPASGPAHLPLECSCALLPGPAGDYTRSKMDEMGEAYDAAVLEVIREWEEEADPSFGAIWQPGIAIDLEHWPVEALSPVDCFHPSEAAHQRVAAGIWNRLTMSLEDKARPIRWEDEVRVRCLEEGDRFPVGQISGR</sequence>
<dbReference type="Gene3D" id="3.40.50.1110">
    <property type="entry name" value="SGNH hydrolase"/>
    <property type="match status" value="1"/>
</dbReference>
<evidence type="ECO:0008006" key="5">
    <source>
        <dbReference type="Google" id="ProtNLM"/>
    </source>
</evidence>
<dbReference type="Pfam" id="PF00657">
    <property type="entry name" value="Lipase_GDSL"/>
    <property type="match status" value="1"/>
</dbReference>
<accession>A0A427XYZ4</accession>
<dbReference type="OrthoDB" id="10265800at2759"/>
<dbReference type="SUPFAM" id="SSF52266">
    <property type="entry name" value="SGNH hydrolase"/>
    <property type="match status" value="1"/>
</dbReference>
<feature type="chain" id="PRO_5019541259" description="SGNH hydrolase-type esterase domain-containing protein" evidence="2">
    <location>
        <begin position="21"/>
        <end position="429"/>
    </location>
</feature>
<keyword evidence="4" id="KW-1185">Reference proteome</keyword>
<keyword evidence="2" id="KW-0732">Signal</keyword>
<evidence type="ECO:0000256" key="1">
    <source>
        <dbReference type="SAM" id="MobiDB-lite"/>
    </source>
</evidence>
<dbReference type="STRING" id="1890683.A0A427XYZ4"/>
<dbReference type="InterPro" id="IPR035547">
    <property type="entry name" value="Phospholipase_B"/>
</dbReference>
<gene>
    <name evidence="3" type="ORF">EHS25_005179</name>
</gene>
<organism evidence="3 4">
    <name type="scientific">Saitozyma podzolica</name>
    <dbReference type="NCBI Taxonomy" id="1890683"/>
    <lineage>
        <taxon>Eukaryota</taxon>
        <taxon>Fungi</taxon>
        <taxon>Dikarya</taxon>
        <taxon>Basidiomycota</taxon>
        <taxon>Agaricomycotina</taxon>
        <taxon>Tremellomycetes</taxon>
        <taxon>Tremellales</taxon>
        <taxon>Trimorphomycetaceae</taxon>
        <taxon>Saitozyma</taxon>
    </lineage>
</organism>
<dbReference type="GO" id="GO:0006644">
    <property type="term" value="P:phospholipid metabolic process"/>
    <property type="evidence" value="ECO:0007669"/>
    <property type="project" value="TreeGrafter"/>
</dbReference>
<dbReference type="InterPro" id="IPR038885">
    <property type="entry name" value="PLB1"/>
</dbReference>
<comment type="caution">
    <text evidence="3">The sequence shown here is derived from an EMBL/GenBank/DDBJ whole genome shotgun (WGS) entry which is preliminary data.</text>
</comment>
<reference evidence="3 4" key="1">
    <citation type="submission" date="2018-11" db="EMBL/GenBank/DDBJ databases">
        <title>Genome sequence of Saitozyma podzolica DSM 27192.</title>
        <authorList>
            <person name="Aliyu H."/>
            <person name="Gorte O."/>
            <person name="Ochsenreither K."/>
        </authorList>
    </citation>
    <scope>NUCLEOTIDE SEQUENCE [LARGE SCALE GENOMIC DNA]</scope>
    <source>
        <strain evidence="3 4">DSM 27192</strain>
    </source>
</reference>
<dbReference type="PANTHER" id="PTHR21325">
    <property type="entry name" value="PHOSPHOLIPASE B, PLB1"/>
    <property type="match status" value="1"/>
</dbReference>
<name>A0A427XYZ4_9TREE</name>
<protein>
    <recommendedName>
        <fullName evidence="5">SGNH hydrolase-type esterase domain-containing protein</fullName>
    </recommendedName>
</protein>
<evidence type="ECO:0000313" key="4">
    <source>
        <dbReference type="Proteomes" id="UP000279259"/>
    </source>
</evidence>
<dbReference type="CDD" id="cd01824">
    <property type="entry name" value="Phospholipase_B_like"/>
    <property type="match status" value="1"/>
</dbReference>
<dbReference type="Proteomes" id="UP000279259">
    <property type="component" value="Unassembled WGS sequence"/>
</dbReference>